<feature type="non-terminal residue" evidence="2">
    <location>
        <position position="333"/>
    </location>
</feature>
<reference evidence="2" key="1">
    <citation type="submission" date="2020-10" db="EMBL/GenBank/DDBJ databases">
        <authorList>
            <person name="Gilroy R."/>
        </authorList>
    </citation>
    <scope>NUCLEOTIDE SEQUENCE</scope>
    <source>
        <strain evidence="2">35461</strain>
    </source>
</reference>
<dbReference type="AlphaFoldDB" id="A0A9D1NP31"/>
<feature type="signal peptide" evidence="1">
    <location>
        <begin position="1"/>
        <end position="21"/>
    </location>
</feature>
<evidence type="ECO:0000313" key="3">
    <source>
        <dbReference type="Proteomes" id="UP000886845"/>
    </source>
</evidence>
<dbReference type="Proteomes" id="UP000886845">
    <property type="component" value="Unassembled WGS sequence"/>
</dbReference>
<comment type="caution">
    <text evidence="2">The sequence shown here is derived from an EMBL/GenBank/DDBJ whole genome shotgun (WGS) entry which is preliminary data.</text>
</comment>
<protein>
    <submittedName>
        <fullName evidence="2">Uncharacterized protein</fullName>
    </submittedName>
</protein>
<evidence type="ECO:0000256" key="1">
    <source>
        <dbReference type="SAM" id="SignalP"/>
    </source>
</evidence>
<dbReference type="Gene3D" id="3.10.20.310">
    <property type="entry name" value="membrane protein fhac"/>
    <property type="match status" value="2"/>
</dbReference>
<dbReference type="EMBL" id="DVOR01000192">
    <property type="protein sequence ID" value="HIV09636.1"/>
    <property type="molecule type" value="Genomic_DNA"/>
</dbReference>
<name>A0A9D1NP31_9BACT</name>
<sequence>MNRMLPLALCLMLGLAATAHAARVTVSDVRVRADDSFGIDPTEAVLDMCSVTKGMTAEQADVQAAISADVKALLATPNYAKAEAAIGQDADGNWVIVYTVSRRPQLAETPAFTGLDGAIRESSAEEAIELGRDDRVDDAIAAAAAGRLREKLAEDGYVEAKVTYEIRHAEAPGYAFLTFIVDPGAERDIRDYVFEGNTAFDNGTLARAFGWMPIWNPLSWFTDFPLSDSKLDDARAAANAVYTDAGYLDAEIAFPELRPIPGKDPGECDAVFKVTEGPRYTVGDITVEGATLYPKEALEAAAKDALRISPDGKVASAATLAAVRAAVEDYYGS</sequence>
<accession>A0A9D1NP31</accession>
<gene>
    <name evidence="2" type="ORF">IAC79_05955</name>
</gene>
<feature type="chain" id="PRO_5038447009" evidence="1">
    <location>
        <begin position="22"/>
        <end position="333"/>
    </location>
</feature>
<evidence type="ECO:0000313" key="2">
    <source>
        <dbReference type="EMBL" id="HIV09636.1"/>
    </source>
</evidence>
<organism evidence="2 3">
    <name type="scientific">Candidatus Spyradenecus faecavium</name>
    <dbReference type="NCBI Taxonomy" id="2840947"/>
    <lineage>
        <taxon>Bacteria</taxon>
        <taxon>Pseudomonadati</taxon>
        <taxon>Lentisphaerota</taxon>
        <taxon>Lentisphaeria</taxon>
        <taxon>Lentisphaerales</taxon>
        <taxon>Lentisphaeraceae</taxon>
        <taxon>Lentisphaeraceae incertae sedis</taxon>
        <taxon>Candidatus Spyradenecus</taxon>
    </lineage>
</organism>
<reference evidence="2" key="2">
    <citation type="journal article" date="2021" name="PeerJ">
        <title>Extensive microbial diversity within the chicken gut microbiome revealed by metagenomics and culture.</title>
        <authorList>
            <person name="Gilroy R."/>
            <person name="Ravi A."/>
            <person name="Getino M."/>
            <person name="Pursley I."/>
            <person name="Horton D.L."/>
            <person name="Alikhan N.F."/>
            <person name="Baker D."/>
            <person name="Gharbi K."/>
            <person name="Hall N."/>
            <person name="Watson M."/>
            <person name="Adriaenssens E.M."/>
            <person name="Foster-Nyarko E."/>
            <person name="Jarju S."/>
            <person name="Secka A."/>
            <person name="Antonio M."/>
            <person name="Oren A."/>
            <person name="Chaudhuri R.R."/>
            <person name="La Ragione R."/>
            <person name="Hildebrand F."/>
            <person name="Pallen M.J."/>
        </authorList>
    </citation>
    <scope>NUCLEOTIDE SEQUENCE</scope>
    <source>
        <strain evidence="2">35461</strain>
    </source>
</reference>
<keyword evidence="1" id="KW-0732">Signal</keyword>
<proteinExistence type="predicted"/>